<dbReference type="PROSITE" id="PS50977">
    <property type="entry name" value="HTH_TETR_2"/>
    <property type="match status" value="1"/>
</dbReference>
<keyword evidence="3" id="KW-0804">Transcription</keyword>
<dbReference type="EMBL" id="BAABAL010000021">
    <property type="protein sequence ID" value="GAA4032490.1"/>
    <property type="molecule type" value="Genomic_DNA"/>
</dbReference>
<evidence type="ECO:0000256" key="2">
    <source>
        <dbReference type="ARBA" id="ARBA00023125"/>
    </source>
</evidence>
<feature type="DNA-binding region" description="H-T-H motif" evidence="4">
    <location>
        <begin position="27"/>
        <end position="46"/>
    </location>
</feature>
<dbReference type="InterPro" id="IPR050109">
    <property type="entry name" value="HTH-type_TetR-like_transc_reg"/>
</dbReference>
<evidence type="ECO:0000259" key="5">
    <source>
        <dbReference type="PROSITE" id="PS50977"/>
    </source>
</evidence>
<proteinExistence type="predicted"/>
<keyword evidence="7" id="KW-1185">Reference proteome</keyword>
<keyword evidence="1" id="KW-0805">Transcription regulation</keyword>
<dbReference type="Proteomes" id="UP001501747">
    <property type="component" value="Unassembled WGS sequence"/>
</dbReference>
<dbReference type="PANTHER" id="PTHR30055">
    <property type="entry name" value="HTH-TYPE TRANSCRIPTIONAL REGULATOR RUTR"/>
    <property type="match status" value="1"/>
</dbReference>
<keyword evidence="2 4" id="KW-0238">DNA-binding</keyword>
<evidence type="ECO:0000313" key="6">
    <source>
        <dbReference type="EMBL" id="GAA4032490.1"/>
    </source>
</evidence>
<sequence>MARAQRREQILAAATKAFSRTGFAATSLEDIAAEAEVSRMILYRHFESKGELFRAALDRALERMTAATDVEVGARSVSALVRWAAAEPAEFLVLFCWSEREPEHAERAVRVREAMESEVRERIARDAGHGPWSRWAARLAVATCLEAIMLWLRESAPEPDAAIERITRIVTSIVDSAGGAPELT</sequence>
<comment type="caution">
    <text evidence="6">The sequence shown here is derived from an EMBL/GenBank/DDBJ whole genome shotgun (WGS) entry which is preliminary data.</text>
</comment>
<dbReference type="SUPFAM" id="SSF48498">
    <property type="entry name" value="Tetracyclin repressor-like, C-terminal domain"/>
    <property type="match status" value="1"/>
</dbReference>
<dbReference type="InterPro" id="IPR009057">
    <property type="entry name" value="Homeodomain-like_sf"/>
</dbReference>
<evidence type="ECO:0000256" key="1">
    <source>
        <dbReference type="ARBA" id="ARBA00023015"/>
    </source>
</evidence>
<dbReference type="SUPFAM" id="SSF46689">
    <property type="entry name" value="Homeodomain-like"/>
    <property type="match status" value="1"/>
</dbReference>
<dbReference type="PANTHER" id="PTHR30055:SF234">
    <property type="entry name" value="HTH-TYPE TRANSCRIPTIONAL REGULATOR BETI"/>
    <property type="match status" value="1"/>
</dbReference>
<gene>
    <name evidence="6" type="ORF">GCM10022247_66900</name>
</gene>
<dbReference type="Pfam" id="PF00440">
    <property type="entry name" value="TetR_N"/>
    <property type="match status" value="1"/>
</dbReference>
<organism evidence="6 7">
    <name type="scientific">Allokutzneria multivorans</name>
    <dbReference type="NCBI Taxonomy" id="1142134"/>
    <lineage>
        <taxon>Bacteria</taxon>
        <taxon>Bacillati</taxon>
        <taxon>Actinomycetota</taxon>
        <taxon>Actinomycetes</taxon>
        <taxon>Pseudonocardiales</taxon>
        <taxon>Pseudonocardiaceae</taxon>
        <taxon>Allokutzneria</taxon>
    </lineage>
</organism>
<dbReference type="InterPro" id="IPR036271">
    <property type="entry name" value="Tet_transcr_reg_TetR-rel_C_sf"/>
</dbReference>
<dbReference type="InterPro" id="IPR001647">
    <property type="entry name" value="HTH_TetR"/>
</dbReference>
<accession>A0ABP7TX24</accession>
<dbReference type="PRINTS" id="PR00455">
    <property type="entry name" value="HTHTETR"/>
</dbReference>
<evidence type="ECO:0000313" key="7">
    <source>
        <dbReference type="Proteomes" id="UP001501747"/>
    </source>
</evidence>
<evidence type="ECO:0000256" key="3">
    <source>
        <dbReference type="ARBA" id="ARBA00023163"/>
    </source>
</evidence>
<name>A0ABP7TX24_9PSEU</name>
<protein>
    <recommendedName>
        <fullName evidence="5">HTH tetR-type domain-containing protein</fullName>
    </recommendedName>
</protein>
<evidence type="ECO:0000256" key="4">
    <source>
        <dbReference type="PROSITE-ProRule" id="PRU00335"/>
    </source>
</evidence>
<reference evidence="7" key="1">
    <citation type="journal article" date="2019" name="Int. J. Syst. Evol. Microbiol.">
        <title>The Global Catalogue of Microorganisms (GCM) 10K type strain sequencing project: providing services to taxonomists for standard genome sequencing and annotation.</title>
        <authorList>
            <consortium name="The Broad Institute Genomics Platform"/>
            <consortium name="The Broad Institute Genome Sequencing Center for Infectious Disease"/>
            <person name="Wu L."/>
            <person name="Ma J."/>
        </authorList>
    </citation>
    <scope>NUCLEOTIDE SEQUENCE [LARGE SCALE GENOMIC DNA]</scope>
    <source>
        <strain evidence="7">JCM 17342</strain>
    </source>
</reference>
<feature type="domain" description="HTH tetR-type" evidence="5">
    <location>
        <begin position="4"/>
        <end position="64"/>
    </location>
</feature>
<dbReference type="Gene3D" id="1.10.357.10">
    <property type="entry name" value="Tetracycline Repressor, domain 2"/>
    <property type="match status" value="1"/>
</dbReference>